<dbReference type="GO" id="GO:0005576">
    <property type="term" value="C:extracellular region"/>
    <property type="evidence" value="ECO:0007669"/>
    <property type="project" value="TreeGrafter"/>
</dbReference>
<evidence type="ECO:0000256" key="5">
    <source>
        <dbReference type="ARBA" id="ARBA00022801"/>
    </source>
</evidence>
<reference evidence="13" key="2">
    <citation type="journal article" date="2024" name="Plant">
        <title>Genomic evolution and insights into agronomic trait innovations of Sesamum species.</title>
        <authorList>
            <person name="Miao H."/>
            <person name="Wang L."/>
            <person name="Qu L."/>
            <person name="Liu H."/>
            <person name="Sun Y."/>
            <person name="Le M."/>
            <person name="Wang Q."/>
            <person name="Wei S."/>
            <person name="Zheng Y."/>
            <person name="Lin W."/>
            <person name="Duan Y."/>
            <person name="Cao H."/>
            <person name="Xiong S."/>
            <person name="Wang X."/>
            <person name="Wei L."/>
            <person name="Li C."/>
            <person name="Ma Q."/>
            <person name="Ju M."/>
            <person name="Zhao R."/>
            <person name="Li G."/>
            <person name="Mu C."/>
            <person name="Tian Q."/>
            <person name="Mei H."/>
            <person name="Zhang T."/>
            <person name="Gao T."/>
            <person name="Zhang H."/>
        </authorList>
    </citation>
    <scope>NUCLEOTIDE SEQUENCE</scope>
    <source>
        <strain evidence="13">K16</strain>
    </source>
</reference>
<evidence type="ECO:0000259" key="12">
    <source>
        <dbReference type="PROSITE" id="PS51767"/>
    </source>
</evidence>
<keyword evidence="5" id="KW-0378">Hydrolase</keyword>
<evidence type="ECO:0000256" key="10">
    <source>
        <dbReference type="ARBA" id="ARBA00067063"/>
    </source>
</evidence>
<comment type="caution">
    <text evidence="13">The sequence shown here is derived from an EMBL/GenBank/DDBJ whole genome shotgun (WGS) entry which is preliminary data.</text>
</comment>
<dbReference type="FunFam" id="2.40.70.10:FF:000016">
    <property type="entry name" value="Probable aspartic protease At2g35615"/>
    <property type="match status" value="1"/>
</dbReference>
<proteinExistence type="inferred from homology"/>
<gene>
    <name evidence="13" type="ORF">Sango_1845400</name>
</gene>
<evidence type="ECO:0000256" key="4">
    <source>
        <dbReference type="ARBA" id="ARBA00022750"/>
    </source>
</evidence>
<keyword evidence="14" id="KW-1185">Reference proteome</keyword>
<dbReference type="CDD" id="cd05476">
    <property type="entry name" value="pepsin_A_like_plant"/>
    <property type="match status" value="1"/>
</dbReference>
<evidence type="ECO:0000256" key="9">
    <source>
        <dbReference type="ARBA" id="ARBA00053221"/>
    </source>
</evidence>
<feature type="chain" id="PRO_5042041314" description="nepenthesin" evidence="11">
    <location>
        <begin position="31"/>
        <end position="441"/>
    </location>
</feature>
<dbReference type="Gene3D" id="2.40.70.10">
    <property type="entry name" value="Acid Proteases"/>
    <property type="match status" value="2"/>
</dbReference>
<sequence>MSSPRISLSSMAALTLLLPFLSLLLPATLSTSRHTALPNPINTGFQATLKHVDSGGNFTRFELLQRAIKRARKRVQRVHAKTSNVDIHAPIHPNEGDYLMDLSIGTPPLCYPAILDTGSDLTWTQCQPCRQCFDQPTPIFDPKNSPTFSKVDCSSNFCTELPGSICNQGTCEYFYGYGDGSYTNGFLATETFTFEDGPVPNLVFGCGFDNEGNFNGSAGLVGLGRGMLSLVSQLQEPKFSYCLPAFGDASATGKLLMGSQANSSHGSVKVTTPLIQNPSDPTFYYLSLQGISVGETLIPIKDPIKPDGSGGMIIDSGTTLTYLNESAFDQVKDEFSRQINLTAVSGEEPGLEVCYSLPSGVESIMVPKVVFHFEGSADLELPEENYLLTDVPSNTGCLVMHRSLGTSIFGNFQQQNMLVIYDLAEETISFEMGSVCDDDTL</sequence>
<evidence type="ECO:0000256" key="7">
    <source>
        <dbReference type="ARBA" id="ARBA00023180"/>
    </source>
</evidence>
<feature type="domain" description="Peptidase A1" evidence="12">
    <location>
        <begin position="98"/>
        <end position="431"/>
    </location>
</feature>
<keyword evidence="7" id="KW-0325">Glycoprotein</keyword>
<dbReference type="Pfam" id="PF14543">
    <property type="entry name" value="TAXi_N"/>
    <property type="match status" value="1"/>
</dbReference>
<dbReference type="InterPro" id="IPR032861">
    <property type="entry name" value="TAXi_N"/>
</dbReference>
<dbReference type="PROSITE" id="PS51767">
    <property type="entry name" value="PEPTIDASE_A1"/>
    <property type="match status" value="1"/>
</dbReference>
<keyword evidence="3 11" id="KW-0732">Signal</keyword>
<evidence type="ECO:0000256" key="11">
    <source>
        <dbReference type="SAM" id="SignalP"/>
    </source>
</evidence>
<dbReference type="InterPro" id="IPR021109">
    <property type="entry name" value="Peptidase_aspartic_dom_sf"/>
</dbReference>
<feature type="signal peptide" evidence="11">
    <location>
        <begin position="1"/>
        <end position="30"/>
    </location>
</feature>
<comment type="catalytic activity">
    <reaction evidence="8">
        <text>Similar to pepsin, but also cleaves on either side of Asp and at Lys-|-Arg.</text>
        <dbReference type="EC" id="3.4.23.12"/>
    </reaction>
</comment>
<name>A0AAE1WI19_9LAMI</name>
<dbReference type="PANTHER" id="PTHR47967">
    <property type="entry name" value="OS07G0603500 PROTEIN-RELATED"/>
    <property type="match status" value="1"/>
</dbReference>
<evidence type="ECO:0000313" key="14">
    <source>
        <dbReference type="Proteomes" id="UP001289374"/>
    </source>
</evidence>
<evidence type="ECO:0000256" key="2">
    <source>
        <dbReference type="ARBA" id="ARBA00022670"/>
    </source>
</evidence>
<dbReference type="InterPro" id="IPR034161">
    <property type="entry name" value="Pepsin-like_plant"/>
</dbReference>
<organism evidence="13 14">
    <name type="scientific">Sesamum angolense</name>
    <dbReference type="NCBI Taxonomy" id="2727404"/>
    <lineage>
        <taxon>Eukaryota</taxon>
        <taxon>Viridiplantae</taxon>
        <taxon>Streptophyta</taxon>
        <taxon>Embryophyta</taxon>
        <taxon>Tracheophyta</taxon>
        <taxon>Spermatophyta</taxon>
        <taxon>Magnoliopsida</taxon>
        <taxon>eudicotyledons</taxon>
        <taxon>Gunneridae</taxon>
        <taxon>Pentapetalae</taxon>
        <taxon>asterids</taxon>
        <taxon>lamiids</taxon>
        <taxon>Lamiales</taxon>
        <taxon>Pedaliaceae</taxon>
        <taxon>Sesamum</taxon>
    </lineage>
</organism>
<dbReference type="EC" id="3.4.23.12" evidence="10"/>
<evidence type="ECO:0000256" key="8">
    <source>
        <dbReference type="ARBA" id="ARBA00051299"/>
    </source>
</evidence>
<evidence type="ECO:0000256" key="1">
    <source>
        <dbReference type="ARBA" id="ARBA00007447"/>
    </source>
</evidence>
<keyword evidence="2" id="KW-0645">Protease</keyword>
<dbReference type="Proteomes" id="UP001289374">
    <property type="component" value="Unassembled WGS sequence"/>
</dbReference>
<evidence type="ECO:0000256" key="6">
    <source>
        <dbReference type="ARBA" id="ARBA00023145"/>
    </source>
</evidence>
<keyword evidence="4" id="KW-0064">Aspartyl protease</keyword>
<dbReference type="InterPro" id="IPR033121">
    <property type="entry name" value="PEPTIDASE_A1"/>
</dbReference>
<dbReference type="InterPro" id="IPR051708">
    <property type="entry name" value="Plant_Aspart_Prot_A1"/>
</dbReference>
<dbReference type="FunFam" id="2.40.70.10:FF:000033">
    <property type="entry name" value="Aspartyl protease family protein"/>
    <property type="match status" value="1"/>
</dbReference>
<accession>A0AAE1WI19</accession>
<evidence type="ECO:0000313" key="13">
    <source>
        <dbReference type="EMBL" id="KAK4393746.1"/>
    </source>
</evidence>
<protein>
    <recommendedName>
        <fullName evidence="10">nepenthesin</fullName>
        <ecNumber evidence="10">3.4.23.12</ecNumber>
    </recommendedName>
</protein>
<dbReference type="PANTHER" id="PTHR47967:SF23">
    <property type="entry name" value="OS04G0448300 PROTEIN"/>
    <property type="match status" value="1"/>
</dbReference>
<dbReference type="EMBL" id="JACGWL010000010">
    <property type="protein sequence ID" value="KAK4393746.1"/>
    <property type="molecule type" value="Genomic_DNA"/>
</dbReference>
<dbReference type="Pfam" id="PF14541">
    <property type="entry name" value="TAXi_C"/>
    <property type="match status" value="1"/>
</dbReference>
<dbReference type="AlphaFoldDB" id="A0AAE1WI19"/>
<comment type="similarity">
    <text evidence="1">Belongs to the peptidase A1 family.</text>
</comment>
<evidence type="ECO:0000256" key="3">
    <source>
        <dbReference type="ARBA" id="ARBA00022729"/>
    </source>
</evidence>
<dbReference type="GO" id="GO:0006508">
    <property type="term" value="P:proteolysis"/>
    <property type="evidence" value="ECO:0007669"/>
    <property type="project" value="UniProtKB-KW"/>
</dbReference>
<dbReference type="GO" id="GO:0004190">
    <property type="term" value="F:aspartic-type endopeptidase activity"/>
    <property type="evidence" value="ECO:0007669"/>
    <property type="project" value="UniProtKB-KW"/>
</dbReference>
<reference evidence="13" key="1">
    <citation type="submission" date="2020-06" db="EMBL/GenBank/DDBJ databases">
        <authorList>
            <person name="Li T."/>
            <person name="Hu X."/>
            <person name="Zhang T."/>
            <person name="Song X."/>
            <person name="Zhang H."/>
            <person name="Dai N."/>
            <person name="Sheng W."/>
            <person name="Hou X."/>
            <person name="Wei L."/>
        </authorList>
    </citation>
    <scope>NUCLEOTIDE SEQUENCE</scope>
    <source>
        <strain evidence="13">K16</strain>
        <tissue evidence="13">Leaf</tissue>
    </source>
</reference>
<keyword evidence="6" id="KW-0865">Zymogen</keyword>
<dbReference type="SUPFAM" id="SSF50630">
    <property type="entry name" value="Acid proteases"/>
    <property type="match status" value="1"/>
</dbReference>
<comment type="function">
    <text evidence="9">Extracellular proteinase found in the pitcher fluid of carnivorous plants. Digest prey for nitrogen uptake.</text>
</comment>
<dbReference type="InterPro" id="IPR032799">
    <property type="entry name" value="TAXi_C"/>
</dbReference>